<comment type="subcellular location">
    <subcellularLocation>
        <location evidence="1">Cell membrane</location>
        <topology evidence="1">Multi-pass membrane protein</topology>
    </subcellularLocation>
</comment>
<dbReference type="GO" id="GO:0005886">
    <property type="term" value="C:plasma membrane"/>
    <property type="evidence" value="ECO:0007669"/>
    <property type="project" value="UniProtKB-SubCell"/>
</dbReference>
<dbReference type="Pfam" id="PF01594">
    <property type="entry name" value="AI-2E_transport"/>
    <property type="match status" value="1"/>
</dbReference>
<evidence type="ECO:0000313" key="9">
    <source>
        <dbReference type="EMBL" id="EMR01592.1"/>
    </source>
</evidence>
<feature type="transmembrane region" description="Helical" evidence="8">
    <location>
        <begin position="169"/>
        <end position="192"/>
    </location>
</feature>
<sequence length="313" mass="35793">MAAVLCIILLLTSIFVIGYMLALQLNSIRQELPEISARVDEKLGHIQDYLERTFGIDERDQSTYLRTTVANFFQDSDTLFRTTFNFTAGLLNYLIIVPIGLFFMLYYRSFFKEFLYKLTPRQQHDRMLRVLEQIQRVMQEYILGLFTVILIVAVLNTIGLYLVGIRYAVFFGLLGALLTIIPYIGIFIGSLLPILYALFTTDSLVYPAGVAFVFWLVQFLEGNFITPNVVGNRVQLNPFAAILGLLVGGIVWGPAGMILFIPFMAMLKVLFDAGEALQPWGFLLGAPPEVKNEAKTYREWRVRTNTFFKRLFR</sequence>
<evidence type="ECO:0008006" key="11">
    <source>
        <dbReference type="Google" id="ProtNLM"/>
    </source>
</evidence>
<dbReference type="eggNOG" id="COG0628">
    <property type="taxonomic scope" value="Bacteria"/>
</dbReference>
<proteinExistence type="inferred from homology"/>
<evidence type="ECO:0000256" key="6">
    <source>
        <dbReference type="ARBA" id="ARBA00022989"/>
    </source>
</evidence>
<keyword evidence="6 8" id="KW-1133">Transmembrane helix</keyword>
<dbReference type="InterPro" id="IPR002549">
    <property type="entry name" value="AI-2E-like"/>
</dbReference>
<keyword evidence="4" id="KW-1003">Cell membrane</keyword>
<feature type="transmembrane region" description="Helical" evidence="8">
    <location>
        <begin position="86"/>
        <end position="107"/>
    </location>
</feature>
<dbReference type="EMBL" id="AODQ01000103">
    <property type="protein sequence ID" value="EMR01592.1"/>
    <property type="molecule type" value="Genomic_DNA"/>
</dbReference>
<comment type="similarity">
    <text evidence="2">Belongs to the autoinducer-2 exporter (AI-2E) (TC 2.A.86) family.</text>
</comment>
<gene>
    <name evidence="9" type="ORF">ADICEAN_03270</name>
</gene>
<evidence type="ECO:0000256" key="8">
    <source>
        <dbReference type="SAM" id="Phobius"/>
    </source>
</evidence>
<accession>M7N2R8</accession>
<keyword evidence="10" id="KW-1185">Reference proteome</keyword>
<evidence type="ECO:0000256" key="4">
    <source>
        <dbReference type="ARBA" id="ARBA00022475"/>
    </source>
</evidence>
<protein>
    <recommendedName>
        <fullName evidence="11">AI-2E family transporter</fullName>
    </recommendedName>
</protein>
<evidence type="ECO:0000256" key="7">
    <source>
        <dbReference type="ARBA" id="ARBA00023136"/>
    </source>
</evidence>
<organism evidence="9 10">
    <name type="scientific">Cesiribacter andamanensis AMV16</name>
    <dbReference type="NCBI Taxonomy" id="1279009"/>
    <lineage>
        <taxon>Bacteria</taxon>
        <taxon>Pseudomonadati</taxon>
        <taxon>Bacteroidota</taxon>
        <taxon>Cytophagia</taxon>
        <taxon>Cytophagales</taxon>
        <taxon>Cesiribacteraceae</taxon>
        <taxon>Cesiribacter</taxon>
    </lineage>
</organism>
<evidence type="ECO:0000313" key="10">
    <source>
        <dbReference type="Proteomes" id="UP000011910"/>
    </source>
</evidence>
<keyword evidence="3" id="KW-0813">Transport</keyword>
<reference evidence="9 10" key="1">
    <citation type="journal article" date="2013" name="Genome Announc.">
        <title>Draft Genome Sequence of Cesiribacter andamanensis Strain AMV16T, Isolated from a Soil Sample from a Mud Volcano in the Andaman Islands, India.</title>
        <authorList>
            <person name="Shivaji S."/>
            <person name="Ara S."/>
            <person name="Begum Z."/>
            <person name="Srinivas T.N."/>
            <person name="Singh A."/>
            <person name="Kumar Pinnaka A."/>
        </authorList>
    </citation>
    <scope>NUCLEOTIDE SEQUENCE [LARGE SCALE GENOMIC DNA]</scope>
    <source>
        <strain evidence="9 10">AMV16</strain>
    </source>
</reference>
<feature type="transmembrane region" description="Helical" evidence="8">
    <location>
        <begin position="240"/>
        <end position="261"/>
    </location>
</feature>
<name>M7N2R8_9BACT</name>
<dbReference type="PANTHER" id="PTHR21716">
    <property type="entry name" value="TRANSMEMBRANE PROTEIN"/>
    <property type="match status" value="1"/>
</dbReference>
<evidence type="ECO:0000256" key="3">
    <source>
        <dbReference type="ARBA" id="ARBA00022448"/>
    </source>
</evidence>
<comment type="caution">
    <text evidence="9">The sequence shown here is derived from an EMBL/GenBank/DDBJ whole genome shotgun (WGS) entry which is preliminary data.</text>
</comment>
<feature type="transmembrane region" description="Helical" evidence="8">
    <location>
        <begin position="204"/>
        <end position="220"/>
    </location>
</feature>
<dbReference type="Proteomes" id="UP000011910">
    <property type="component" value="Unassembled WGS sequence"/>
</dbReference>
<keyword evidence="5 8" id="KW-0812">Transmembrane</keyword>
<evidence type="ECO:0000256" key="5">
    <source>
        <dbReference type="ARBA" id="ARBA00022692"/>
    </source>
</evidence>
<dbReference type="AlphaFoldDB" id="M7N2R8"/>
<evidence type="ECO:0000256" key="1">
    <source>
        <dbReference type="ARBA" id="ARBA00004651"/>
    </source>
</evidence>
<keyword evidence="7 8" id="KW-0472">Membrane</keyword>
<feature type="transmembrane region" description="Helical" evidence="8">
    <location>
        <begin position="141"/>
        <end position="163"/>
    </location>
</feature>
<evidence type="ECO:0000256" key="2">
    <source>
        <dbReference type="ARBA" id="ARBA00009773"/>
    </source>
</evidence>
<dbReference type="PANTHER" id="PTHR21716:SF53">
    <property type="entry name" value="PERMEASE PERM-RELATED"/>
    <property type="match status" value="1"/>
</dbReference>